<proteinExistence type="predicted"/>
<evidence type="ECO:0000256" key="1">
    <source>
        <dbReference type="SAM" id="Phobius"/>
    </source>
</evidence>
<keyword evidence="1" id="KW-0472">Membrane</keyword>
<feature type="non-terminal residue" evidence="2">
    <location>
        <position position="160"/>
    </location>
</feature>
<accession>A0A382JWM7</accession>
<keyword evidence="1" id="KW-0812">Transmembrane</keyword>
<keyword evidence="1" id="KW-1133">Transmembrane helix</keyword>
<dbReference type="AlphaFoldDB" id="A0A382JWM7"/>
<dbReference type="EMBL" id="UINC01076111">
    <property type="protein sequence ID" value="SVC14961.1"/>
    <property type="molecule type" value="Genomic_DNA"/>
</dbReference>
<gene>
    <name evidence="2" type="ORF">METZ01_LOCUS267815</name>
</gene>
<reference evidence="2" key="1">
    <citation type="submission" date="2018-05" db="EMBL/GenBank/DDBJ databases">
        <authorList>
            <person name="Lanie J.A."/>
            <person name="Ng W.-L."/>
            <person name="Kazmierczak K.M."/>
            <person name="Andrzejewski T.M."/>
            <person name="Davidsen T.M."/>
            <person name="Wayne K.J."/>
            <person name="Tettelin H."/>
            <person name="Glass J.I."/>
            <person name="Rusch D."/>
            <person name="Podicherti R."/>
            <person name="Tsui H.-C.T."/>
            <person name="Winkler M.E."/>
        </authorList>
    </citation>
    <scope>NUCLEOTIDE SEQUENCE</scope>
</reference>
<name>A0A382JWM7_9ZZZZ</name>
<organism evidence="2">
    <name type="scientific">marine metagenome</name>
    <dbReference type="NCBI Taxonomy" id="408172"/>
    <lineage>
        <taxon>unclassified sequences</taxon>
        <taxon>metagenomes</taxon>
        <taxon>ecological metagenomes</taxon>
    </lineage>
</organism>
<protein>
    <submittedName>
        <fullName evidence="2">Uncharacterized protein</fullName>
    </submittedName>
</protein>
<feature type="transmembrane region" description="Helical" evidence="1">
    <location>
        <begin position="132"/>
        <end position="150"/>
    </location>
</feature>
<feature type="transmembrane region" description="Helical" evidence="1">
    <location>
        <begin position="107"/>
        <end position="126"/>
    </location>
</feature>
<sequence length="160" mass="17765">MTLEDFISRFNSAELQKALNIQHLPNTGTNDDKIIELAAASSTKSEIAYLLEGLEEYRLREISLEFKVASAATSSRKRLTNRVIQIVLDEYEPFGQSLTKIKDLKTLILLSAAALMTMIIFITTALLYSNAIAFLSAIAFAIPASLYLYGSIKNRLQKNG</sequence>
<evidence type="ECO:0000313" key="2">
    <source>
        <dbReference type="EMBL" id="SVC14961.1"/>
    </source>
</evidence>